<dbReference type="SMART" id="SM00025">
    <property type="entry name" value="Pumilio"/>
    <property type="match status" value="8"/>
</dbReference>
<evidence type="ECO:0000313" key="11">
    <source>
        <dbReference type="Proteomes" id="UP000734854"/>
    </source>
</evidence>
<dbReference type="Gene3D" id="1.25.10.10">
    <property type="entry name" value="Leucine-rich Repeat Variant"/>
    <property type="match status" value="1"/>
</dbReference>
<dbReference type="GO" id="GO:0003729">
    <property type="term" value="F:mRNA binding"/>
    <property type="evidence" value="ECO:0007669"/>
    <property type="project" value="TreeGrafter"/>
</dbReference>
<reference evidence="10 11" key="1">
    <citation type="submission" date="2020-08" db="EMBL/GenBank/DDBJ databases">
        <title>Plant Genome Project.</title>
        <authorList>
            <person name="Zhang R.-G."/>
        </authorList>
    </citation>
    <scope>NUCLEOTIDE SEQUENCE [LARGE SCALE GENOMIC DNA]</scope>
    <source>
        <tissue evidence="10">Rhizome</tissue>
    </source>
</reference>
<dbReference type="InterPro" id="IPR033133">
    <property type="entry name" value="PUM-HD"/>
</dbReference>
<dbReference type="PROSITE" id="PS50303">
    <property type="entry name" value="PUM_HD"/>
    <property type="match status" value="1"/>
</dbReference>
<feature type="repeat" description="Pumilio" evidence="7">
    <location>
        <begin position="843"/>
        <end position="884"/>
    </location>
</feature>
<evidence type="ECO:0000256" key="3">
    <source>
        <dbReference type="ARBA" id="ARBA00022737"/>
    </source>
</evidence>
<accession>A0A8J5L2F9</accession>
<feature type="repeat" description="Pumilio" evidence="7">
    <location>
        <begin position="737"/>
        <end position="772"/>
    </location>
</feature>
<keyword evidence="3" id="KW-0677">Repeat</keyword>
<dbReference type="PANTHER" id="PTHR12537:SF12">
    <property type="entry name" value="MATERNAL PROTEIN PUMILIO"/>
    <property type="match status" value="1"/>
</dbReference>
<dbReference type="GO" id="GO:0006417">
    <property type="term" value="P:regulation of translation"/>
    <property type="evidence" value="ECO:0007669"/>
    <property type="project" value="UniProtKB-KW"/>
</dbReference>
<keyword evidence="2" id="KW-0963">Cytoplasm</keyword>
<evidence type="ECO:0000256" key="2">
    <source>
        <dbReference type="ARBA" id="ARBA00022490"/>
    </source>
</evidence>
<evidence type="ECO:0000256" key="7">
    <source>
        <dbReference type="PROSITE-ProRule" id="PRU00317"/>
    </source>
</evidence>
<comment type="function">
    <text evidence="6">Sequence-specific RNA-binding protein that regulates translation and mRNA stability by binding the 3'-UTR of target mRNAs. Binds the APUM-binding elements (APBEs) in the 3'-UTR mRNA sequence of CLV1, PNH, WUS and FAS2.</text>
</comment>
<dbReference type="PANTHER" id="PTHR12537">
    <property type="entry name" value="RNA BINDING PROTEIN PUMILIO-RELATED"/>
    <property type="match status" value="1"/>
</dbReference>
<feature type="repeat" description="Pumilio" evidence="7">
    <location>
        <begin position="593"/>
        <end position="628"/>
    </location>
</feature>
<dbReference type="Pfam" id="PF00806">
    <property type="entry name" value="PUF"/>
    <property type="match status" value="8"/>
</dbReference>
<protein>
    <recommendedName>
        <fullName evidence="9">PUM-HD domain-containing protein</fullName>
    </recommendedName>
</protein>
<keyword evidence="11" id="KW-1185">Reference proteome</keyword>
<feature type="repeat" description="Pumilio" evidence="7">
    <location>
        <begin position="629"/>
        <end position="664"/>
    </location>
</feature>
<evidence type="ECO:0000256" key="8">
    <source>
        <dbReference type="SAM" id="MobiDB-lite"/>
    </source>
</evidence>
<dbReference type="GO" id="GO:0005737">
    <property type="term" value="C:cytoplasm"/>
    <property type="evidence" value="ECO:0007669"/>
    <property type="project" value="UniProtKB-SubCell"/>
</dbReference>
<dbReference type="CDD" id="cd07920">
    <property type="entry name" value="Pumilio"/>
    <property type="match status" value="1"/>
</dbReference>
<comment type="caution">
    <text evidence="10">The sequence shown here is derived from an EMBL/GenBank/DDBJ whole genome shotgun (WGS) entry which is preliminary data.</text>
</comment>
<proteinExistence type="predicted"/>
<evidence type="ECO:0000256" key="6">
    <source>
        <dbReference type="ARBA" id="ARBA00055193"/>
    </source>
</evidence>
<feature type="repeat" description="Pumilio" evidence="7">
    <location>
        <begin position="807"/>
        <end position="842"/>
    </location>
</feature>
<feature type="region of interest" description="Disordered" evidence="8">
    <location>
        <begin position="1"/>
        <end position="21"/>
    </location>
</feature>
<dbReference type="InterPro" id="IPR033712">
    <property type="entry name" value="Pumilio_RNA-bd"/>
</dbReference>
<evidence type="ECO:0000256" key="4">
    <source>
        <dbReference type="ARBA" id="ARBA00022845"/>
    </source>
</evidence>
<evidence type="ECO:0000256" key="1">
    <source>
        <dbReference type="ARBA" id="ARBA00004496"/>
    </source>
</evidence>
<dbReference type="InterPro" id="IPR001313">
    <property type="entry name" value="Pumilio_RNA-bd_rpt"/>
</dbReference>
<name>A0A8J5L2F9_ZINOF</name>
<dbReference type="InterPro" id="IPR016024">
    <property type="entry name" value="ARM-type_fold"/>
</dbReference>
<sequence length="927" mass="102653">MATWSPVKMAPVAPSSGSLDDDYERDIEALRWEQQQSRNLFDINPDELNICRSGSAPPTINESVNALRSLYGPSGLTEPPGFHRRDTATTPSEEEMRSHPAYLAYYYSYAKSNPRLPPPAISKEDWRARQRLHSRSSLFGGIGDHRGRKEFAETEIGGNSPFSPQPGFPKHDGQVEMPRPNGFLQPKNHYNRESGEWLDLNTDGLIGLQDVGLGARKKSFAGVIQEELIHPTPVAGHISHPVSCNAYENADSGRLFDAMLTNLDESEALNGLQFRASSPSLVRVRSVGSSGEAAEEPPLGRNTNANPLLIQRLPSPSLPPVGVRNEDGDIHNGIRSSHIRGFSSTIGNSDDIAAAILNLNLSTDNQAVSGHRLYKSDSTTSINPLDRLIGQNGMSNSSGTTAVLNWPELTSNDIYVEGQPTTIHNQLKSGYHQQSMESVGGHYTLDNADPVHAAGYLSPSLGGNFLGLSHVDLPEYQNAYLGSVLTNQNGRYGVPHLGKFNGLDNGLYGNHGFGMDMSYPANKISSATHTLLNSVSPIRQNGRYCQMLSTARSQTGASHVSWFPENSAVGEGYSSSSLLEFKSNKTRLFELSDIVGHAVEFSKDHLGSRFIQQKLETASIEDKNLIFPEIISSAHTLMTDVFGNYVIQKFFEHGTEIQRKQLAIQLIGYVLRFSLQMYGCRVIQKALEVVDIEQKVQMVLELNGHVMKCVRDQNGNHVIQKCIECIPQENIQFIIEAFFGHVVALSTHPYGCRVIQRVLEHCNDQEVQSIMMEEIMESVCNLAQDQYGNYHVLQYGKPEERTDIISKLAGQIVKMSQQKYASNVVEKCLTFGTPKERQILINEILGSTDENEPLQAMMKDQFGNYVVQKVLETCDDKNRELILQRIKVHQNGLKRYTYGKHIVARVEKLVATGEKHIGALSSSSYAA</sequence>
<dbReference type="PROSITE" id="PS50302">
    <property type="entry name" value="PUM"/>
    <property type="match status" value="7"/>
</dbReference>
<feature type="region of interest" description="Disordered" evidence="8">
    <location>
        <begin position="287"/>
        <end position="306"/>
    </location>
</feature>
<dbReference type="FunFam" id="1.25.10.10:FF:000004">
    <property type="entry name" value="Pumilio homolog 1 isoform 2"/>
    <property type="match status" value="1"/>
</dbReference>
<dbReference type="Proteomes" id="UP000734854">
    <property type="component" value="Unassembled WGS sequence"/>
</dbReference>
<organism evidence="10 11">
    <name type="scientific">Zingiber officinale</name>
    <name type="common">Ginger</name>
    <name type="synonym">Amomum zingiber</name>
    <dbReference type="NCBI Taxonomy" id="94328"/>
    <lineage>
        <taxon>Eukaryota</taxon>
        <taxon>Viridiplantae</taxon>
        <taxon>Streptophyta</taxon>
        <taxon>Embryophyta</taxon>
        <taxon>Tracheophyta</taxon>
        <taxon>Spermatophyta</taxon>
        <taxon>Magnoliopsida</taxon>
        <taxon>Liliopsida</taxon>
        <taxon>Zingiberales</taxon>
        <taxon>Zingiberaceae</taxon>
        <taxon>Zingiber</taxon>
    </lineage>
</organism>
<keyword evidence="5" id="KW-0694">RNA-binding</keyword>
<evidence type="ECO:0000256" key="5">
    <source>
        <dbReference type="ARBA" id="ARBA00022884"/>
    </source>
</evidence>
<keyword evidence="4" id="KW-0810">Translation regulation</keyword>
<dbReference type="InterPro" id="IPR012940">
    <property type="entry name" value="NABP"/>
</dbReference>
<feature type="region of interest" description="Disordered" evidence="8">
    <location>
        <begin position="73"/>
        <end position="96"/>
    </location>
</feature>
<dbReference type="InterPro" id="IPR011989">
    <property type="entry name" value="ARM-like"/>
</dbReference>
<dbReference type="AlphaFoldDB" id="A0A8J5L2F9"/>
<feature type="repeat" description="Pumilio" evidence="7">
    <location>
        <begin position="665"/>
        <end position="701"/>
    </location>
</feature>
<evidence type="ECO:0000313" key="10">
    <source>
        <dbReference type="EMBL" id="KAG6508999.1"/>
    </source>
</evidence>
<comment type="subcellular location">
    <subcellularLocation>
        <location evidence="1">Cytoplasm</location>
    </subcellularLocation>
</comment>
<feature type="domain" description="PUM-HD" evidence="9">
    <location>
        <begin position="573"/>
        <end position="910"/>
    </location>
</feature>
<gene>
    <name evidence="10" type="ORF">ZIOFF_034382</name>
</gene>
<dbReference type="Pfam" id="PF07990">
    <property type="entry name" value="NABP"/>
    <property type="match status" value="2"/>
</dbReference>
<evidence type="ECO:0000259" key="9">
    <source>
        <dbReference type="PROSITE" id="PS50303"/>
    </source>
</evidence>
<dbReference type="EMBL" id="JACMSC010000009">
    <property type="protein sequence ID" value="KAG6508999.1"/>
    <property type="molecule type" value="Genomic_DNA"/>
</dbReference>
<feature type="repeat" description="Pumilio" evidence="7">
    <location>
        <begin position="702"/>
        <end position="736"/>
    </location>
</feature>
<dbReference type="SUPFAM" id="SSF48371">
    <property type="entry name" value="ARM repeat"/>
    <property type="match status" value="1"/>
</dbReference>